<dbReference type="KEGG" id="scor:J3U87_18585"/>
<feature type="domain" description="PilZ" evidence="1">
    <location>
        <begin position="7"/>
        <end position="97"/>
    </location>
</feature>
<proteinExistence type="predicted"/>
<evidence type="ECO:0000313" key="3">
    <source>
        <dbReference type="Proteomes" id="UP000663929"/>
    </source>
</evidence>
<evidence type="ECO:0000259" key="1">
    <source>
        <dbReference type="Pfam" id="PF07238"/>
    </source>
</evidence>
<name>A0A8A4TD60_SULCO</name>
<dbReference type="Pfam" id="PF07238">
    <property type="entry name" value="PilZ"/>
    <property type="match status" value="1"/>
</dbReference>
<sequence length="112" mass="12873">MPHYAPRRFERFNCEMAVWIHPLAPEEPLLLAEVLNISGGGFLCRVDRELPQNQPLDISIELPQRENLVPVKGEVRHVRPEDEQTFLIGLEFTEIEGMTVPAFIAYIEAMFV</sequence>
<keyword evidence="3" id="KW-1185">Reference proteome</keyword>
<dbReference type="RefSeq" id="WP_237377272.1">
    <property type="nucleotide sequence ID" value="NZ_CP071793.1"/>
</dbReference>
<dbReference type="InterPro" id="IPR009875">
    <property type="entry name" value="PilZ_domain"/>
</dbReference>
<dbReference type="AlphaFoldDB" id="A0A8A4TD60"/>
<organism evidence="2 3">
    <name type="scientific">Sulfidibacter corallicola</name>
    <dbReference type="NCBI Taxonomy" id="2818388"/>
    <lineage>
        <taxon>Bacteria</taxon>
        <taxon>Pseudomonadati</taxon>
        <taxon>Acidobacteriota</taxon>
        <taxon>Holophagae</taxon>
        <taxon>Acanthopleuribacterales</taxon>
        <taxon>Acanthopleuribacteraceae</taxon>
        <taxon>Sulfidibacter</taxon>
    </lineage>
</organism>
<evidence type="ECO:0000313" key="2">
    <source>
        <dbReference type="EMBL" id="QTD47603.1"/>
    </source>
</evidence>
<dbReference type="Gene3D" id="2.40.10.220">
    <property type="entry name" value="predicted glycosyltransferase like domains"/>
    <property type="match status" value="1"/>
</dbReference>
<protein>
    <submittedName>
        <fullName evidence="2">PilZ domain-containing protein</fullName>
    </submittedName>
</protein>
<dbReference type="SUPFAM" id="SSF141371">
    <property type="entry name" value="PilZ domain-like"/>
    <property type="match status" value="1"/>
</dbReference>
<dbReference type="Proteomes" id="UP000663929">
    <property type="component" value="Chromosome"/>
</dbReference>
<accession>A0A8A4TD60</accession>
<reference evidence="2" key="1">
    <citation type="submission" date="2021-03" db="EMBL/GenBank/DDBJ databases">
        <title>Acanthopleuribacteraceae sp. M133.</title>
        <authorList>
            <person name="Wang G."/>
        </authorList>
    </citation>
    <scope>NUCLEOTIDE SEQUENCE</scope>
    <source>
        <strain evidence="2">M133</strain>
    </source>
</reference>
<dbReference type="GO" id="GO:0035438">
    <property type="term" value="F:cyclic-di-GMP binding"/>
    <property type="evidence" value="ECO:0007669"/>
    <property type="project" value="InterPro"/>
</dbReference>
<gene>
    <name evidence="2" type="ORF">J3U87_18585</name>
</gene>
<dbReference type="EMBL" id="CP071793">
    <property type="protein sequence ID" value="QTD47603.1"/>
    <property type="molecule type" value="Genomic_DNA"/>
</dbReference>